<feature type="domain" description="Cupin type-2" evidence="1">
    <location>
        <begin position="40"/>
        <end position="98"/>
    </location>
</feature>
<dbReference type="SUPFAM" id="SSF51182">
    <property type="entry name" value="RmlC-like cupins"/>
    <property type="match status" value="1"/>
</dbReference>
<sequence length="123" mass="12684">MRVRVLDLSGLPHRPIEAHGSRGFSVGAFGISADAHLVAVTLAPGGTIGRHPAVARQLLVVLSGEAEVSGAELVVRRLGPGEAAVWEPGEVHETRSPRGMTAMIVEGDLDIGAPGEQVDPGDV</sequence>
<dbReference type="EMBL" id="SDWU01000007">
    <property type="protein sequence ID" value="RYC02971.1"/>
    <property type="molecule type" value="Genomic_DNA"/>
</dbReference>
<dbReference type="Pfam" id="PF07883">
    <property type="entry name" value="Cupin_2"/>
    <property type="match status" value="1"/>
</dbReference>
<evidence type="ECO:0000313" key="2">
    <source>
        <dbReference type="EMBL" id="RYC02971.1"/>
    </source>
</evidence>
<dbReference type="Proteomes" id="UP000293291">
    <property type="component" value="Unassembled WGS sequence"/>
</dbReference>
<dbReference type="InterPro" id="IPR011051">
    <property type="entry name" value="RmlC_Cupin_sf"/>
</dbReference>
<name>A0A4Q2SE02_9ACTN</name>
<dbReference type="Gene3D" id="2.60.120.10">
    <property type="entry name" value="Jelly Rolls"/>
    <property type="match status" value="1"/>
</dbReference>
<evidence type="ECO:0000259" key="1">
    <source>
        <dbReference type="Pfam" id="PF07883"/>
    </source>
</evidence>
<accession>A0A4Q2SE02</accession>
<keyword evidence="3" id="KW-1185">Reference proteome</keyword>
<comment type="caution">
    <text evidence="2">The sequence shown here is derived from an EMBL/GenBank/DDBJ whole genome shotgun (WGS) entry which is preliminary data.</text>
</comment>
<dbReference type="OrthoDB" id="3782397at2"/>
<proteinExistence type="predicted"/>
<dbReference type="InterPro" id="IPR013096">
    <property type="entry name" value="Cupin_2"/>
</dbReference>
<protein>
    <submittedName>
        <fullName evidence="2">Cupin domain-containing protein</fullName>
    </submittedName>
</protein>
<reference evidence="2 3" key="1">
    <citation type="submission" date="2019-01" db="EMBL/GenBank/DDBJ databases">
        <title>Novel species of Nocardioides.</title>
        <authorList>
            <person name="Liu Q."/>
            <person name="Xin Y.-H."/>
        </authorList>
    </citation>
    <scope>NUCLEOTIDE SEQUENCE [LARGE SCALE GENOMIC DNA]</scope>
    <source>
        <strain evidence="2 3">CGMCC 4.6875</strain>
    </source>
</reference>
<evidence type="ECO:0000313" key="3">
    <source>
        <dbReference type="Proteomes" id="UP000293291"/>
    </source>
</evidence>
<dbReference type="AlphaFoldDB" id="A0A4Q2SE02"/>
<organism evidence="2 3">
    <name type="scientific">Nocardioides ganghwensis</name>
    <dbReference type="NCBI Taxonomy" id="252230"/>
    <lineage>
        <taxon>Bacteria</taxon>
        <taxon>Bacillati</taxon>
        <taxon>Actinomycetota</taxon>
        <taxon>Actinomycetes</taxon>
        <taxon>Propionibacteriales</taxon>
        <taxon>Nocardioidaceae</taxon>
        <taxon>Nocardioides</taxon>
    </lineage>
</organism>
<gene>
    <name evidence="2" type="ORF">EUA07_07425</name>
</gene>
<dbReference type="InterPro" id="IPR014710">
    <property type="entry name" value="RmlC-like_jellyroll"/>
</dbReference>